<comment type="catalytic activity">
    <reaction evidence="7 8">
        <text>cytidine(34) in tRNA(Ile2) + L-lysine + ATP = lysidine(34) in tRNA(Ile2) + AMP + diphosphate + H(+)</text>
        <dbReference type="Rhea" id="RHEA:43744"/>
        <dbReference type="Rhea" id="RHEA-COMP:10625"/>
        <dbReference type="Rhea" id="RHEA-COMP:10670"/>
        <dbReference type="ChEBI" id="CHEBI:15378"/>
        <dbReference type="ChEBI" id="CHEBI:30616"/>
        <dbReference type="ChEBI" id="CHEBI:32551"/>
        <dbReference type="ChEBI" id="CHEBI:33019"/>
        <dbReference type="ChEBI" id="CHEBI:82748"/>
        <dbReference type="ChEBI" id="CHEBI:83665"/>
        <dbReference type="ChEBI" id="CHEBI:456215"/>
        <dbReference type="EC" id="6.3.4.19"/>
    </reaction>
</comment>
<dbReference type="InterPro" id="IPR012795">
    <property type="entry name" value="tRNA_Ile_lys_synt_N"/>
</dbReference>
<dbReference type="PANTHER" id="PTHR43033:SF1">
    <property type="entry name" value="TRNA(ILE)-LYSIDINE SYNTHASE-RELATED"/>
    <property type="match status" value="1"/>
</dbReference>
<dbReference type="STRING" id="1070130.FVIR_GE00073"/>
<evidence type="ECO:0000256" key="3">
    <source>
        <dbReference type="ARBA" id="ARBA00022598"/>
    </source>
</evidence>
<dbReference type="OrthoDB" id="9807403at2"/>
<comment type="domain">
    <text evidence="8">The N-terminal region contains the highly conserved SGGXDS motif, predicted to be a P-loop motif involved in ATP binding.</text>
</comment>
<dbReference type="GO" id="GO:0005737">
    <property type="term" value="C:cytoplasm"/>
    <property type="evidence" value="ECO:0007669"/>
    <property type="project" value="UniProtKB-SubCell"/>
</dbReference>
<comment type="similarity">
    <text evidence="8">Belongs to the tRNA(Ile)-lysidine synthase family.</text>
</comment>
<dbReference type="SUPFAM" id="SSF56037">
    <property type="entry name" value="PheT/TilS domain"/>
    <property type="match status" value="1"/>
</dbReference>
<dbReference type="Pfam" id="PF11734">
    <property type="entry name" value="TilS_C"/>
    <property type="match status" value="1"/>
</dbReference>
<dbReference type="CDD" id="cd01992">
    <property type="entry name" value="TilS_N"/>
    <property type="match status" value="1"/>
</dbReference>
<dbReference type="HAMAP" id="MF_01161">
    <property type="entry name" value="tRNA_Ile_lys_synt"/>
    <property type="match status" value="1"/>
</dbReference>
<dbReference type="Pfam" id="PF09179">
    <property type="entry name" value="TilS"/>
    <property type="match status" value="1"/>
</dbReference>
<protein>
    <recommendedName>
        <fullName evidence="8">tRNA(Ile)-lysidine synthase</fullName>
        <ecNumber evidence="8">6.3.4.19</ecNumber>
    </recommendedName>
    <alternativeName>
        <fullName evidence="8">tRNA(Ile)-2-lysyl-cytidine synthase</fullName>
    </alternativeName>
    <alternativeName>
        <fullName evidence="8">tRNA(Ile)-lysidine synthetase</fullName>
    </alternativeName>
</protein>
<keyword evidence="11" id="KW-1185">Reference proteome</keyword>
<evidence type="ECO:0000256" key="2">
    <source>
        <dbReference type="ARBA" id="ARBA00022490"/>
    </source>
</evidence>
<evidence type="ECO:0000256" key="4">
    <source>
        <dbReference type="ARBA" id="ARBA00022694"/>
    </source>
</evidence>
<evidence type="ECO:0000256" key="8">
    <source>
        <dbReference type="HAMAP-Rule" id="MF_01161"/>
    </source>
</evidence>
<dbReference type="Gene3D" id="1.20.59.20">
    <property type="match status" value="1"/>
</dbReference>
<evidence type="ECO:0000256" key="6">
    <source>
        <dbReference type="ARBA" id="ARBA00022840"/>
    </source>
</evidence>
<dbReference type="KEGG" id="ged:FVIR_GE00073"/>
<comment type="subcellular location">
    <subcellularLocation>
        <location evidence="1 8">Cytoplasm</location>
    </subcellularLocation>
</comment>
<comment type="function">
    <text evidence="8">Ligates lysine onto the cytidine present at position 34 of the AUA codon-specific tRNA(Ile) that contains the anticodon CAU, in an ATP-dependent manner. Cytidine is converted to lysidine, thus changing the amino acid specificity of the tRNA from methionine to isoleucine.</text>
</comment>
<sequence length="510" mass="58808">MKFNIVERVKAMRRHVSTRVSPYRALLLALSGGMDSMVLLDILSVLYEDNNLNNSDRKPILRAIYVHHALSRYADEWASHCKKECLRRGIAFTIKHAAVNITSNGIEAAARSVRYQALEKALSYNEVLLTAHHQNDQAETLLLALKRGSGPAGLSAMAADLSYLGHRLVRPLLDFNREELELYAKTQHLHWIEDDSNTDLRFDRNFLRLCILPPLCQRWPKFIKTVARSAQLCAEQEQLIDKLLEETLASIIAPDGSLRLTTLKTMNENKRSALLRRWLANLGVKMPKRVQLIHLWKEVALSRRDAIAQFNLDNRLIMRFRDCLYVVSRLPSFKDKQIYFPWPKESEYLALPSGLGKLYRRQFDLSSLLPEKSCISVIKGELQKNNTSFFSSIDHVININIEINNNHYNIINCNNSTAFKLTVVRAPSSDEQVSVRFCPVHGLLYIVGRSRGRKLKKIWQELNIPPWRRKYTPLLFYNDKLIAALGVFVTLEGKVRENYTQWHLFLTSEQ</sequence>
<dbReference type="EMBL" id="LN999832">
    <property type="protein sequence ID" value="CUX95816.1"/>
    <property type="molecule type" value="Genomic_DNA"/>
</dbReference>
<dbReference type="InterPro" id="IPR012796">
    <property type="entry name" value="Lysidine-tRNA-synth_C"/>
</dbReference>
<dbReference type="Pfam" id="PF01171">
    <property type="entry name" value="ATP_bind_3"/>
    <property type="match status" value="1"/>
</dbReference>
<dbReference type="InterPro" id="IPR015262">
    <property type="entry name" value="tRNA_Ile_lys_synt_subst-bd"/>
</dbReference>
<keyword evidence="3 8" id="KW-0436">Ligase</keyword>
<accession>A0A143WPU8</accession>
<evidence type="ECO:0000256" key="7">
    <source>
        <dbReference type="ARBA" id="ARBA00048539"/>
    </source>
</evidence>
<dbReference type="InterPro" id="IPR011063">
    <property type="entry name" value="TilS/TtcA_N"/>
</dbReference>
<dbReference type="SUPFAM" id="SSF52402">
    <property type="entry name" value="Adenine nucleotide alpha hydrolases-like"/>
    <property type="match status" value="1"/>
</dbReference>
<dbReference type="Proteomes" id="UP000095665">
    <property type="component" value="Chromosome I"/>
</dbReference>
<dbReference type="GO" id="GO:0032267">
    <property type="term" value="F:tRNA(Ile)-lysidine synthase activity"/>
    <property type="evidence" value="ECO:0007669"/>
    <property type="project" value="UniProtKB-EC"/>
</dbReference>
<dbReference type="GO" id="GO:0005524">
    <property type="term" value="F:ATP binding"/>
    <property type="evidence" value="ECO:0007669"/>
    <property type="project" value="UniProtKB-UniRule"/>
</dbReference>
<dbReference type="EC" id="6.3.4.19" evidence="8"/>
<dbReference type="PATRIC" id="fig|1070130.3.peg.117"/>
<keyword evidence="4 8" id="KW-0819">tRNA processing</keyword>
<evidence type="ECO:0000313" key="10">
    <source>
        <dbReference type="EMBL" id="CUX95816.1"/>
    </source>
</evidence>
<feature type="domain" description="Lysidine-tRNA(Ile) synthetase C-terminal" evidence="9">
    <location>
        <begin position="433"/>
        <end position="506"/>
    </location>
</feature>
<evidence type="ECO:0000259" key="9">
    <source>
        <dbReference type="SMART" id="SM00977"/>
    </source>
</evidence>
<proteinExistence type="inferred from homology"/>
<evidence type="ECO:0000313" key="11">
    <source>
        <dbReference type="Proteomes" id="UP000095665"/>
    </source>
</evidence>
<keyword evidence="5 8" id="KW-0547">Nucleotide-binding</keyword>
<keyword evidence="6 8" id="KW-0067">ATP-binding</keyword>
<dbReference type="SMART" id="SM00977">
    <property type="entry name" value="TilS_C"/>
    <property type="match status" value="1"/>
</dbReference>
<dbReference type="AlphaFoldDB" id="A0A143WPU8"/>
<organism evidence="10 11">
    <name type="scientific">Candidatus Gullanella endobia</name>
    <dbReference type="NCBI Taxonomy" id="1070130"/>
    <lineage>
        <taxon>Bacteria</taxon>
        <taxon>Pseudomonadati</taxon>
        <taxon>Pseudomonadota</taxon>
        <taxon>Gammaproteobacteria</taxon>
        <taxon>Enterobacterales</taxon>
        <taxon>Enterobacteriaceae</taxon>
        <taxon>Candidatus Gullanella</taxon>
    </lineage>
</organism>
<dbReference type="InterPro" id="IPR014729">
    <property type="entry name" value="Rossmann-like_a/b/a_fold"/>
</dbReference>
<dbReference type="NCBIfam" id="TIGR02433">
    <property type="entry name" value="lysidine_TilS_C"/>
    <property type="match status" value="1"/>
</dbReference>
<name>A0A143WPU8_9ENTR</name>
<dbReference type="RefSeq" id="WP_067497472.1">
    <property type="nucleotide sequence ID" value="NZ_LN999832.1"/>
</dbReference>
<evidence type="ECO:0000256" key="1">
    <source>
        <dbReference type="ARBA" id="ARBA00004496"/>
    </source>
</evidence>
<dbReference type="SUPFAM" id="SSF82829">
    <property type="entry name" value="MesJ substrate recognition domain-like"/>
    <property type="match status" value="1"/>
</dbReference>
<dbReference type="Gene3D" id="3.40.50.620">
    <property type="entry name" value="HUPs"/>
    <property type="match status" value="1"/>
</dbReference>
<dbReference type="NCBIfam" id="TIGR02432">
    <property type="entry name" value="lysidine_TilS_N"/>
    <property type="match status" value="1"/>
</dbReference>
<feature type="binding site" evidence="8">
    <location>
        <begin position="31"/>
        <end position="36"/>
    </location>
    <ligand>
        <name>ATP</name>
        <dbReference type="ChEBI" id="CHEBI:30616"/>
    </ligand>
</feature>
<dbReference type="GO" id="GO:0006400">
    <property type="term" value="P:tRNA modification"/>
    <property type="evidence" value="ECO:0007669"/>
    <property type="project" value="UniProtKB-UniRule"/>
</dbReference>
<dbReference type="InterPro" id="IPR012094">
    <property type="entry name" value="tRNA_Ile_lys_synt"/>
</dbReference>
<gene>
    <name evidence="8 10" type="primary">tilS</name>
    <name evidence="10" type="ORF">FVIR_GE00073</name>
</gene>
<dbReference type="PANTHER" id="PTHR43033">
    <property type="entry name" value="TRNA(ILE)-LYSIDINE SYNTHASE-RELATED"/>
    <property type="match status" value="1"/>
</dbReference>
<evidence type="ECO:0000256" key="5">
    <source>
        <dbReference type="ARBA" id="ARBA00022741"/>
    </source>
</evidence>
<keyword evidence="2 8" id="KW-0963">Cytoplasm</keyword>
<reference evidence="11" key="1">
    <citation type="submission" date="2016-01" db="EMBL/GenBank/DDBJ databases">
        <authorList>
            <person name="Husnik F."/>
        </authorList>
    </citation>
    <scope>NUCLEOTIDE SEQUENCE [LARGE SCALE GENOMIC DNA]</scope>
</reference>